<accession>A0ABY5MLB8</accession>
<reference evidence="2 3" key="1">
    <citation type="submission" date="2018-07" db="EMBL/GenBank/DDBJ databases">
        <title>Genome sequence of Nitratireductor thuwali#1536.</title>
        <authorList>
            <person name="Michoud G."/>
            <person name="Merlino G."/>
            <person name="Sefrji F.O."/>
            <person name="Daffonchio D."/>
        </authorList>
    </citation>
    <scope>NUCLEOTIDE SEQUENCE [LARGE SCALE GENOMIC DNA]</scope>
    <source>
        <strain evidence="3">Nit1536</strain>
    </source>
</reference>
<name>A0ABY5MLB8_9HYPH</name>
<evidence type="ECO:0000313" key="3">
    <source>
        <dbReference type="Proteomes" id="UP001342418"/>
    </source>
</evidence>
<evidence type="ECO:0000313" key="2">
    <source>
        <dbReference type="EMBL" id="UUP18788.1"/>
    </source>
</evidence>
<keyword evidence="1" id="KW-0812">Transmembrane</keyword>
<evidence type="ECO:0000256" key="1">
    <source>
        <dbReference type="SAM" id="Phobius"/>
    </source>
</evidence>
<dbReference type="RefSeq" id="WP_338530991.1">
    <property type="nucleotide sequence ID" value="NZ_CP030941.1"/>
</dbReference>
<proteinExistence type="predicted"/>
<evidence type="ECO:0008006" key="4">
    <source>
        <dbReference type="Google" id="ProtNLM"/>
    </source>
</evidence>
<gene>
    <name evidence="2" type="ORF">NTH_03272</name>
</gene>
<dbReference type="EMBL" id="CP030941">
    <property type="protein sequence ID" value="UUP18788.1"/>
    <property type="molecule type" value="Genomic_DNA"/>
</dbReference>
<dbReference type="Proteomes" id="UP001342418">
    <property type="component" value="Chromosome"/>
</dbReference>
<organism evidence="2 3">
    <name type="scientific">Nitratireductor thuwali</name>
    <dbReference type="NCBI Taxonomy" id="2267699"/>
    <lineage>
        <taxon>Bacteria</taxon>
        <taxon>Pseudomonadati</taxon>
        <taxon>Pseudomonadota</taxon>
        <taxon>Alphaproteobacteria</taxon>
        <taxon>Hyphomicrobiales</taxon>
        <taxon>Phyllobacteriaceae</taxon>
        <taxon>Nitratireductor</taxon>
    </lineage>
</organism>
<sequence length="53" mass="5827">MAQGPEYLKPTEKQLKARRKRNVAIALALVAFVVLVYVGSLAKLGAQLFDRAL</sequence>
<protein>
    <recommendedName>
        <fullName evidence="4">Protoheme IX farnesyltransferase</fullName>
    </recommendedName>
</protein>
<keyword evidence="1" id="KW-1133">Transmembrane helix</keyword>
<keyword evidence="3" id="KW-1185">Reference proteome</keyword>
<feature type="transmembrane region" description="Helical" evidence="1">
    <location>
        <begin position="23"/>
        <end position="42"/>
    </location>
</feature>
<keyword evidence="1" id="KW-0472">Membrane</keyword>